<dbReference type="RefSeq" id="WP_341428607.1">
    <property type="nucleotide sequence ID" value="NZ_JBBUTG010000026.1"/>
</dbReference>
<keyword evidence="2" id="KW-1185">Reference proteome</keyword>
<comment type="caution">
    <text evidence="1">The sequence shown here is derived from an EMBL/GenBank/DDBJ whole genome shotgun (WGS) entry which is preliminary data.</text>
</comment>
<organism evidence="1 2">
    <name type="scientific">Ideonella lacteola</name>
    <dbReference type="NCBI Taxonomy" id="2984193"/>
    <lineage>
        <taxon>Bacteria</taxon>
        <taxon>Pseudomonadati</taxon>
        <taxon>Pseudomonadota</taxon>
        <taxon>Betaproteobacteria</taxon>
        <taxon>Burkholderiales</taxon>
        <taxon>Sphaerotilaceae</taxon>
        <taxon>Ideonella</taxon>
    </lineage>
</organism>
<dbReference type="Proteomes" id="UP001371218">
    <property type="component" value="Unassembled WGS sequence"/>
</dbReference>
<accession>A0ABU9BW30</accession>
<proteinExistence type="predicted"/>
<reference evidence="1 2" key="1">
    <citation type="submission" date="2024-04" db="EMBL/GenBank/DDBJ databases">
        <title>Novel species of the genus Ideonella isolated from streams.</title>
        <authorList>
            <person name="Lu H."/>
        </authorList>
    </citation>
    <scope>NUCLEOTIDE SEQUENCE [LARGE SCALE GENOMIC DNA]</scope>
    <source>
        <strain evidence="1 2">DXS29W</strain>
    </source>
</reference>
<protein>
    <submittedName>
        <fullName evidence="1">Uncharacterized protein</fullName>
    </submittedName>
</protein>
<evidence type="ECO:0000313" key="2">
    <source>
        <dbReference type="Proteomes" id="UP001371218"/>
    </source>
</evidence>
<name>A0ABU9BW30_9BURK</name>
<gene>
    <name evidence="1" type="ORF">AACH06_25415</name>
</gene>
<sequence>MRQKGFDAADLFRLRSVSLQQALAALGLHFRKDAEFAPVKQAGTERWYVSVDGGVFELVVTGTKWFDPHEGRGGGGAIDLAMHLWRLDFVGAVKRLLSAGL</sequence>
<evidence type="ECO:0000313" key="1">
    <source>
        <dbReference type="EMBL" id="MEK8034179.1"/>
    </source>
</evidence>
<dbReference type="EMBL" id="JBBUTG010000026">
    <property type="protein sequence ID" value="MEK8034179.1"/>
    <property type="molecule type" value="Genomic_DNA"/>
</dbReference>